<evidence type="ECO:0000313" key="2">
    <source>
        <dbReference type="EMBL" id="KXS94803.1"/>
    </source>
</evidence>
<dbReference type="OrthoDB" id="10520296at2759"/>
<keyword evidence="1" id="KW-0732">Signal</keyword>
<gene>
    <name evidence="2" type="ORF">AC578_4052</name>
</gene>
<feature type="signal peptide" evidence="1">
    <location>
        <begin position="1"/>
        <end position="19"/>
    </location>
</feature>
<evidence type="ECO:0000256" key="1">
    <source>
        <dbReference type="SAM" id="SignalP"/>
    </source>
</evidence>
<keyword evidence="3" id="KW-1185">Reference proteome</keyword>
<dbReference type="EMBL" id="LFZN01000256">
    <property type="protein sequence ID" value="KXS94803.1"/>
    <property type="molecule type" value="Genomic_DNA"/>
</dbReference>
<accession>A0A139GX77</accession>
<dbReference type="Proteomes" id="UP000070133">
    <property type="component" value="Unassembled WGS sequence"/>
</dbReference>
<evidence type="ECO:0000313" key="3">
    <source>
        <dbReference type="Proteomes" id="UP000070133"/>
    </source>
</evidence>
<sequence>MHSFAVTVFLALCATQCLAAPKVEVALLRPDGDTKLGQLLDKRSPVVVETDSTGDAATDAKVADELKKVGPALQAEGDQLAPLVEAEESALPKLMDDLQAVMVPLLEMANMMQVEADTVANAEAAAQKATTANTATTGATTPKTTRRQARALQLAARNPAPEPWISALLPIAASIISDITKREAEAEAEAGFGSLLPIAATIISDIITKREAEAKAEAGFGSIAASIFDDIDLTKREAEAEAEAGLGALAPILARGVGQIIGMISKREAELQVGLEKRKGISSETIKDIAGAGQIVVNWLGRNKDKLNGQ</sequence>
<reference evidence="2 3" key="1">
    <citation type="submission" date="2015-07" db="EMBL/GenBank/DDBJ databases">
        <title>Comparative genomics of the Sigatoka disease complex on banana suggests a link between parallel evolutionary changes in Pseudocercospora fijiensis and Pseudocercospora eumusae and increased virulence on the banana host.</title>
        <authorList>
            <person name="Chang T.-C."/>
            <person name="Salvucci A."/>
            <person name="Crous P.W."/>
            <person name="Stergiopoulos I."/>
        </authorList>
    </citation>
    <scope>NUCLEOTIDE SEQUENCE [LARGE SCALE GENOMIC DNA]</scope>
    <source>
        <strain evidence="2 3">CBS 114824</strain>
    </source>
</reference>
<organism evidence="2 3">
    <name type="scientific">Pseudocercospora eumusae</name>
    <dbReference type="NCBI Taxonomy" id="321146"/>
    <lineage>
        <taxon>Eukaryota</taxon>
        <taxon>Fungi</taxon>
        <taxon>Dikarya</taxon>
        <taxon>Ascomycota</taxon>
        <taxon>Pezizomycotina</taxon>
        <taxon>Dothideomycetes</taxon>
        <taxon>Dothideomycetidae</taxon>
        <taxon>Mycosphaerellales</taxon>
        <taxon>Mycosphaerellaceae</taxon>
        <taxon>Pseudocercospora</taxon>
    </lineage>
</organism>
<name>A0A139GX77_9PEZI</name>
<protein>
    <submittedName>
        <fullName evidence="2">Uncharacterized protein</fullName>
    </submittedName>
</protein>
<comment type="caution">
    <text evidence="2">The sequence shown here is derived from an EMBL/GenBank/DDBJ whole genome shotgun (WGS) entry which is preliminary data.</text>
</comment>
<proteinExistence type="predicted"/>
<dbReference type="AlphaFoldDB" id="A0A139GX77"/>
<feature type="chain" id="PRO_5007806105" evidence="1">
    <location>
        <begin position="20"/>
        <end position="310"/>
    </location>
</feature>